<evidence type="ECO:0000313" key="2">
    <source>
        <dbReference type="EMBL" id="WVZ98647.1"/>
    </source>
</evidence>
<evidence type="ECO:0000313" key="3">
    <source>
        <dbReference type="Proteomes" id="UP001341281"/>
    </source>
</evidence>
<reference evidence="2 3" key="1">
    <citation type="submission" date="2024-02" db="EMBL/GenBank/DDBJ databases">
        <title>High-quality chromosome-scale genome assembly of Pensacola bahiagrass (Paspalum notatum Flugge var. saurae).</title>
        <authorList>
            <person name="Vega J.M."/>
            <person name="Podio M."/>
            <person name="Orjuela J."/>
            <person name="Siena L.A."/>
            <person name="Pessino S.C."/>
            <person name="Combes M.C."/>
            <person name="Mariac C."/>
            <person name="Albertini E."/>
            <person name="Pupilli F."/>
            <person name="Ortiz J.P.A."/>
            <person name="Leblanc O."/>
        </authorList>
    </citation>
    <scope>NUCLEOTIDE SEQUENCE [LARGE SCALE GENOMIC DNA]</scope>
    <source>
        <strain evidence="2">R1</strain>
        <tissue evidence="2">Leaf</tissue>
    </source>
</reference>
<evidence type="ECO:0000256" key="1">
    <source>
        <dbReference type="SAM" id="MobiDB-lite"/>
    </source>
</evidence>
<accession>A0AAQ3UY98</accession>
<keyword evidence="3" id="KW-1185">Reference proteome</keyword>
<proteinExistence type="predicted"/>
<dbReference type="Proteomes" id="UP001341281">
    <property type="component" value="Chromosome 10"/>
</dbReference>
<dbReference type="EMBL" id="CP144754">
    <property type="protein sequence ID" value="WVZ98647.1"/>
    <property type="molecule type" value="Genomic_DNA"/>
</dbReference>
<sequence length="192" mass="20190">MARSSAPPGVALCPITNRTTTPLSFSSRRSLSPRGTHVSRSESRRLLLLKAVLMPTTTNAFGRTPLDGAATPSPPFCFARSTASSISSDDTDLSSDLRMCCVLPSSARRGTLEPRPDGGALDIRPLSSNPTKKLVAHSMTTAFPDIGLARDAAFFSGCGCLSVSACNAGTNSARSPLDRRKSTTPHTHKISS</sequence>
<feature type="compositionally biased region" description="Basic residues" evidence="1">
    <location>
        <begin position="182"/>
        <end position="192"/>
    </location>
</feature>
<name>A0AAQ3UY98_PASNO</name>
<protein>
    <submittedName>
        <fullName evidence="2">Uncharacterized protein</fullName>
    </submittedName>
</protein>
<feature type="region of interest" description="Disordered" evidence="1">
    <location>
        <begin position="169"/>
        <end position="192"/>
    </location>
</feature>
<gene>
    <name evidence="2" type="ORF">U9M48_044055</name>
</gene>
<organism evidence="2 3">
    <name type="scientific">Paspalum notatum var. saurae</name>
    <dbReference type="NCBI Taxonomy" id="547442"/>
    <lineage>
        <taxon>Eukaryota</taxon>
        <taxon>Viridiplantae</taxon>
        <taxon>Streptophyta</taxon>
        <taxon>Embryophyta</taxon>
        <taxon>Tracheophyta</taxon>
        <taxon>Spermatophyta</taxon>
        <taxon>Magnoliopsida</taxon>
        <taxon>Liliopsida</taxon>
        <taxon>Poales</taxon>
        <taxon>Poaceae</taxon>
        <taxon>PACMAD clade</taxon>
        <taxon>Panicoideae</taxon>
        <taxon>Andropogonodae</taxon>
        <taxon>Paspaleae</taxon>
        <taxon>Paspalinae</taxon>
        <taxon>Paspalum</taxon>
    </lineage>
</organism>
<dbReference type="AlphaFoldDB" id="A0AAQ3UY98"/>